<accession>A0A5C5UUN4</accession>
<dbReference type="InterPro" id="IPR050708">
    <property type="entry name" value="T6SS_VgrG/RHS"/>
</dbReference>
<dbReference type="PANTHER" id="PTHR32305">
    <property type="match status" value="1"/>
</dbReference>
<keyword evidence="1" id="KW-0378">Hydrolase</keyword>
<proteinExistence type="predicted"/>
<evidence type="ECO:0000313" key="2">
    <source>
        <dbReference type="Proteomes" id="UP000317243"/>
    </source>
</evidence>
<name>A0A5C5UUN4_9PLAN</name>
<sequence length="440" mass="48358">MDDGSFTAGYDDEDRLTSWDRSNSDDQDWSLSLVGDWNSFNESGGGAVSRTHNDVHELTAIGANSLTYDAKGNLLTDADNHTYVWDFDNHLQQATTGSSSVRGIEGTHTYEYDALGRRVAKVVNDDSGMTTVVTRTIYINSYELLPPLSSVGGQVLAEYEKVGAGSTNLARTYTYGEYVDEPLSITDHSSTPVTYYYHHNRVFNVVGLTDISDNVIELYTYTPYGTVDIRDPSDMSTRSTSSYGNTYAFTGRRLDHETGLHYFRARYMDSTLGRFIGRDPYRYVNGSGLYNISFAPTGVDPSGGAICKCTTTNFSATGYGGSATSRTAFHYTKKPCSELATSSYSSFGGSGCGYSRKCSPLTNDEQTAIDCCEGDPECEKALATLMTQVKNTPRPGPYNRCFHWMDNFIDAYYPSYEFGFPANCLNAGGGEMPPKFEPGL</sequence>
<protein>
    <submittedName>
        <fullName evidence="1">tRNA nuclease WapA</fullName>
        <ecNumber evidence="1">3.1.-.-</ecNumber>
    </submittedName>
</protein>
<dbReference type="NCBIfam" id="TIGR03696">
    <property type="entry name" value="Rhs_assc_core"/>
    <property type="match status" value="1"/>
</dbReference>
<organism evidence="1 2">
    <name type="scientific">Thalassoglobus neptunius</name>
    <dbReference type="NCBI Taxonomy" id="1938619"/>
    <lineage>
        <taxon>Bacteria</taxon>
        <taxon>Pseudomonadati</taxon>
        <taxon>Planctomycetota</taxon>
        <taxon>Planctomycetia</taxon>
        <taxon>Planctomycetales</taxon>
        <taxon>Planctomycetaceae</taxon>
        <taxon>Thalassoglobus</taxon>
    </lineage>
</organism>
<dbReference type="EMBL" id="SIHI01000133">
    <property type="protein sequence ID" value="TWT29202.1"/>
    <property type="molecule type" value="Genomic_DNA"/>
</dbReference>
<dbReference type="InterPro" id="IPR006530">
    <property type="entry name" value="YD"/>
</dbReference>
<gene>
    <name evidence="1" type="primary">wapA_10</name>
    <name evidence="1" type="ORF">KOR42_55500</name>
</gene>
<dbReference type="EC" id="3.1.-.-" evidence="1"/>
<dbReference type="PANTHER" id="PTHR32305:SF15">
    <property type="entry name" value="PROTEIN RHSA-RELATED"/>
    <property type="match status" value="1"/>
</dbReference>
<reference evidence="1 2" key="1">
    <citation type="submission" date="2019-02" db="EMBL/GenBank/DDBJ databases">
        <title>Deep-cultivation of Planctomycetes and their phenomic and genomic characterization uncovers novel biology.</title>
        <authorList>
            <person name="Wiegand S."/>
            <person name="Jogler M."/>
            <person name="Boedeker C."/>
            <person name="Pinto D."/>
            <person name="Vollmers J."/>
            <person name="Rivas-Marin E."/>
            <person name="Kohn T."/>
            <person name="Peeters S.H."/>
            <person name="Heuer A."/>
            <person name="Rast P."/>
            <person name="Oberbeckmann S."/>
            <person name="Bunk B."/>
            <person name="Jeske O."/>
            <person name="Meyerdierks A."/>
            <person name="Storesund J.E."/>
            <person name="Kallscheuer N."/>
            <person name="Luecker S."/>
            <person name="Lage O.M."/>
            <person name="Pohl T."/>
            <person name="Merkel B.J."/>
            <person name="Hornburger P."/>
            <person name="Mueller R.-W."/>
            <person name="Bruemmer F."/>
            <person name="Labrenz M."/>
            <person name="Spormann A.M."/>
            <person name="Op Den Camp H."/>
            <person name="Overmann J."/>
            <person name="Amann R."/>
            <person name="Jetten M.S.M."/>
            <person name="Mascher T."/>
            <person name="Medema M.H."/>
            <person name="Devos D.P."/>
            <person name="Kaster A.-K."/>
            <person name="Ovreas L."/>
            <person name="Rohde M."/>
            <person name="Galperin M.Y."/>
            <person name="Jogler C."/>
        </authorList>
    </citation>
    <scope>NUCLEOTIDE SEQUENCE [LARGE SCALE GENOMIC DNA]</scope>
    <source>
        <strain evidence="1 2">KOR42</strain>
    </source>
</reference>
<comment type="caution">
    <text evidence="1">The sequence shown here is derived from an EMBL/GenBank/DDBJ whole genome shotgun (WGS) entry which is preliminary data.</text>
</comment>
<dbReference type="InterPro" id="IPR022385">
    <property type="entry name" value="Rhs_assc_core"/>
</dbReference>
<dbReference type="NCBIfam" id="TIGR01643">
    <property type="entry name" value="YD_repeat_2x"/>
    <property type="match status" value="1"/>
</dbReference>
<dbReference type="Gene3D" id="2.180.10.10">
    <property type="entry name" value="RHS repeat-associated core"/>
    <property type="match status" value="1"/>
</dbReference>
<dbReference type="Proteomes" id="UP000317243">
    <property type="component" value="Unassembled WGS sequence"/>
</dbReference>
<dbReference type="AlphaFoldDB" id="A0A5C5UUN4"/>
<keyword evidence="2" id="KW-1185">Reference proteome</keyword>
<evidence type="ECO:0000313" key="1">
    <source>
        <dbReference type="EMBL" id="TWT29202.1"/>
    </source>
</evidence>
<dbReference type="GO" id="GO:0016787">
    <property type="term" value="F:hydrolase activity"/>
    <property type="evidence" value="ECO:0007669"/>
    <property type="project" value="UniProtKB-KW"/>
</dbReference>